<organism evidence="1 2">
    <name type="scientific">Variovorax boronicumulans</name>
    <dbReference type="NCBI Taxonomy" id="436515"/>
    <lineage>
        <taxon>Bacteria</taxon>
        <taxon>Pseudomonadati</taxon>
        <taxon>Pseudomonadota</taxon>
        <taxon>Betaproteobacteria</taxon>
        <taxon>Burkholderiales</taxon>
        <taxon>Comamonadaceae</taxon>
        <taxon>Variovorax</taxon>
    </lineage>
</organism>
<accession>A0A250DLD7</accession>
<dbReference type="Proteomes" id="UP000217154">
    <property type="component" value="Chromosome"/>
</dbReference>
<dbReference type="AlphaFoldDB" id="A0A250DLD7"/>
<protein>
    <submittedName>
        <fullName evidence="1">Uncharacterized protein</fullName>
    </submittedName>
</protein>
<proteinExistence type="predicted"/>
<evidence type="ECO:0000313" key="2">
    <source>
        <dbReference type="Proteomes" id="UP000217154"/>
    </source>
</evidence>
<name>A0A250DLD7_9BURK</name>
<dbReference type="KEGG" id="vbo:CKY39_19685"/>
<sequence>MVLIPLVDGSDFAVKAPDVQEWQQAYPSVDVVGELLRARIWCKDNPAKRKTAKGVRRFLSGWLGKEQDRGGPKASTTTVVPLVDGVAWWKVAGFTHIAEAQNERCHIGNYREFQGGKRVTQAVAA</sequence>
<reference evidence="1 2" key="1">
    <citation type="submission" date="2017-09" db="EMBL/GenBank/DDBJ databases">
        <title>The diverse metabolic capabilities of V. boronicumulans make it an excellent choice for continued studies on novel biodegradation.</title>
        <authorList>
            <person name="Sun S."/>
        </authorList>
    </citation>
    <scope>NUCLEOTIDE SEQUENCE [LARGE SCALE GENOMIC DNA]</scope>
    <source>
        <strain evidence="1 2">J1</strain>
    </source>
</reference>
<dbReference type="EMBL" id="CP023284">
    <property type="protein sequence ID" value="ATA55185.1"/>
    <property type="molecule type" value="Genomic_DNA"/>
</dbReference>
<gene>
    <name evidence="1" type="ORF">CKY39_19685</name>
</gene>
<evidence type="ECO:0000313" key="1">
    <source>
        <dbReference type="EMBL" id="ATA55185.1"/>
    </source>
</evidence>